<dbReference type="GO" id="GO:0006508">
    <property type="term" value="P:proteolysis"/>
    <property type="evidence" value="ECO:0007669"/>
    <property type="project" value="UniProtKB-KW"/>
</dbReference>
<dbReference type="GO" id="GO:0008240">
    <property type="term" value="F:tripeptidyl-peptidase activity"/>
    <property type="evidence" value="ECO:0007669"/>
    <property type="project" value="TreeGrafter"/>
</dbReference>
<dbReference type="SUPFAM" id="SSF54897">
    <property type="entry name" value="Protease propeptides/inhibitors"/>
    <property type="match status" value="1"/>
</dbReference>
<evidence type="ECO:0000259" key="9">
    <source>
        <dbReference type="PROSITE" id="PS51695"/>
    </source>
</evidence>
<dbReference type="PROSITE" id="PS00138">
    <property type="entry name" value="SUBTILASE_SER"/>
    <property type="match status" value="1"/>
</dbReference>
<feature type="binding site" evidence="8">
    <location>
        <position position="603"/>
    </location>
    <ligand>
        <name>Ca(2+)</name>
        <dbReference type="ChEBI" id="CHEBI:29108"/>
    </ligand>
</feature>
<evidence type="ECO:0000256" key="6">
    <source>
        <dbReference type="ARBA" id="ARBA00022837"/>
    </source>
</evidence>
<feature type="domain" description="Peptidase S53" evidence="9">
    <location>
        <begin position="288"/>
        <end position="642"/>
    </location>
</feature>
<dbReference type="InterPro" id="IPR036852">
    <property type="entry name" value="Peptidase_S8/S53_dom_sf"/>
</dbReference>
<dbReference type="SUPFAM" id="SSF52743">
    <property type="entry name" value="Subtilisin-like"/>
    <property type="match status" value="1"/>
</dbReference>
<comment type="subcellular location">
    <subcellularLocation>
        <location evidence="1">Secreted</location>
        <location evidence="1">Extracellular space</location>
    </subcellularLocation>
</comment>
<organism evidence="10 11">
    <name type="scientific">Phellinidium pouzarii</name>
    <dbReference type="NCBI Taxonomy" id="167371"/>
    <lineage>
        <taxon>Eukaryota</taxon>
        <taxon>Fungi</taxon>
        <taxon>Dikarya</taxon>
        <taxon>Basidiomycota</taxon>
        <taxon>Agaricomycotina</taxon>
        <taxon>Agaricomycetes</taxon>
        <taxon>Hymenochaetales</taxon>
        <taxon>Hymenochaetaceae</taxon>
        <taxon>Phellinidium</taxon>
    </lineage>
</organism>
<evidence type="ECO:0000256" key="1">
    <source>
        <dbReference type="ARBA" id="ARBA00004239"/>
    </source>
</evidence>
<keyword evidence="3 8" id="KW-0479">Metal-binding</keyword>
<feature type="binding site" evidence="8">
    <location>
        <position position="602"/>
    </location>
    <ligand>
        <name>Ca(2+)</name>
        <dbReference type="ChEBI" id="CHEBI:29108"/>
    </ligand>
</feature>
<keyword evidence="2 8" id="KW-0645">Protease</keyword>
<dbReference type="Gene3D" id="3.40.50.200">
    <property type="entry name" value="Peptidase S8/S53 domain"/>
    <property type="match status" value="1"/>
</dbReference>
<keyword evidence="7" id="KW-0865">Zymogen</keyword>
<accession>A0A4S4LJL9</accession>
<evidence type="ECO:0000256" key="2">
    <source>
        <dbReference type="ARBA" id="ARBA00022670"/>
    </source>
</evidence>
<dbReference type="GO" id="GO:0046872">
    <property type="term" value="F:metal ion binding"/>
    <property type="evidence" value="ECO:0007669"/>
    <property type="project" value="UniProtKB-UniRule"/>
</dbReference>
<dbReference type="InterPro" id="IPR015366">
    <property type="entry name" value="S53_propep"/>
</dbReference>
<dbReference type="CDD" id="cd11377">
    <property type="entry name" value="Pro-peptidase_S53"/>
    <property type="match status" value="1"/>
</dbReference>
<proteinExistence type="predicted"/>
<evidence type="ECO:0000313" key="11">
    <source>
        <dbReference type="Proteomes" id="UP000308199"/>
    </source>
</evidence>
<dbReference type="CDD" id="cd04056">
    <property type="entry name" value="Peptidases_S53"/>
    <property type="match status" value="1"/>
</dbReference>
<dbReference type="OrthoDB" id="409122at2759"/>
<feature type="active site" description="Charge relay system" evidence="8">
    <location>
        <position position="368"/>
    </location>
</feature>
<feature type="active site" description="Charge relay system" evidence="8">
    <location>
        <position position="560"/>
    </location>
</feature>
<keyword evidence="11" id="KW-1185">Reference proteome</keyword>
<feature type="binding site" evidence="8">
    <location>
        <position position="621"/>
    </location>
    <ligand>
        <name>Ca(2+)</name>
        <dbReference type="ChEBI" id="CHEBI:29108"/>
    </ligand>
</feature>
<dbReference type="PANTHER" id="PTHR14218:SF15">
    <property type="entry name" value="TRIPEPTIDYL-PEPTIDASE 1"/>
    <property type="match status" value="1"/>
</dbReference>
<evidence type="ECO:0000256" key="4">
    <source>
        <dbReference type="ARBA" id="ARBA00022801"/>
    </source>
</evidence>
<keyword evidence="5 8" id="KW-0720">Serine protease</keyword>
<dbReference type="EMBL" id="SGPK01000002">
    <property type="protein sequence ID" value="THH12264.1"/>
    <property type="molecule type" value="Genomic_DNA"/>
</dbReference>
<feature type="binding site" evidence="8">
    <location>
        <position position="623"/>
    </location>
    <ligand>
        <name>Ca(2+)</name>
        <dbReference type="ChEBI" id="CHEBI:29108"/>
    </ligand>
</feature>
<dbReference type="PANTHER" id="PTHR14218">
    <property type="entry name" value="PROTEASE S8 TRIPEPTIDYL PEPTIDASE I CLN2"/>
    <property type="match status" value="1"/>
</dbReference>
<evidence type="ECO:0000256" key="7">
    <source>
        <dbReference type="ARBA" id="ARBA00023145"/>
    </source>
</evidence>
<evidence type="ECO:0000256" key="5">
    <source>
        <dbReference type="ARBA" id="ARBA00022825"/>
    </source>
</evidence>
<name>A0A4S4LJL9_9AGAM</name>
<dbReference type="SMART" id="SM00944">
    <property type="entry name" value="Pro-kuma_activ"/>
    <property type="match status" value="1"/>
</dbReference>
<dbReference type="InterPro" id="IPR023828">
    <property type="entry name" value="Peptidase_S8_Ser-AS"/>
</dbReference>
<keyword evidence="4 8" id="KW-0378">Hydrolase</keyword>
<dbReference type="InterPro" id="IPR050819">
    <property type="entry name" value="Tripeptidyl-peptidase_I"/>
</dbReference>
<evidence type="ECO:0000256" key="3">
    <source>
        <dbReference type="ARBA" id="ARBA00022723"/>
    </source>
</evidence>
<keyword evidence="6 8" id="KW-0106">Calcium</keyword>
<comment type="caution">
    <text evidence="10">The sequence shown here is derived from an EMBL/GenBank/DDBJ whole genome shotgun (WGS) entry which is preliminary data.</text>
</comment>
<dbReference type="AlphaFoldDB" id="A0A4S4LJL9"/>
<evidence type="ECO:0000313" key="10">
    <source>
        <dbReference type="EMBL" id="THH12264.1"/>
    </source>
</evidence>
<sequence length="642" mass="69582">MGSTEDVVSIVSPIGYEELTVATMHSRRVQTTAHTNRHLVIKELIRRITSHCNQGSVFTKLMAILFELLVCVLSLLSSSLAAPNAIPDRARLKEVVAHPRGWVKGDPAPADHILVLRIALPQPNFRVLEQHLFEVSDPDHRRYGQHLSKKEVEDLVAPPLESIEVVDEWLVSHGLDVDDFVRSPARDWIEIHVPVSLAEEMLTTKYYTWIHEESGDSSIRTLSYSLPEHVHNHVELVQPTTMFARMKKQKTTFRWSTPSQQDVASPPTNSPKITLPNGISVDASCNMTVTITCLKELYNAVGFNASATIGNEIGITGYLGQFANIADLQMFYADQRPDALNSSFKFVSVNGGQNSQILSEAGDEADLDTQFAFGLTFPTPSTFFSTAGMPPFIPDVGTPTDTNEPYTTWLDFILAQDNIPQTISTSYGARGVSLMFSSGDGGVGDGDPDPATQQCFTNDGQNLTKFIPGFPASCPFVTAVGGTIFVPEVAVSFSGGGFSNLFSRPSYQDTVVQEYLDALPEGTYAGLFNLNGRAIPDVSALADNFLIFFQGQSGLIGGTSAASPTFAGFISLLNDVRLSNGLPSLGFLNPFIYSKGQTGFTDITVGNNPGCGTPGFNTSKGWDPVTGFGTPNFGTLKDLVLQ</sequence>
<gene>
    <name evidence="10" type="ORF">EW145_g112</name>
</gene>
<dbReference type="Proteomes" id="UP000308199">
    <property type="component" value="Unassembled WGS sequence"/>
</dbReference>
<protein>
    <recommendedName>
        <fullName evidence="9">Peptidase S53 domain-containing protein</fullName>
    </recommendedName>
</protein>
<dbReference type="InterPro" id="IPR030400">
    <property type="entry name" value="Sedolisin_dom"/>
</dbReference>
<feature type="active site" description="Charge relay system" evidence="8">
    <location>
        <position position="364"/>
    </location>
</feature>
<dbReference type="Pfam" id="PF09286">
    <property type="entry name" value="Pro-kuma_activ"/>
    <property type="match status" value="1"/>
</dbReference>
<dbReference type="GO" id="GO:0005576">
    <property type="term" value="C:extracellular region"/>
    <property type="evidence" value="ECO:0007669"/>
    <property type="project" value="UniProtKB-SubCell"/>
</dbReference>
<dbReference type="PROSITE" id="PS51695">
    <property type="entry name" value="SEDOLISIN"/>
    <property type="match status" value="1"/>
</dbReference>
<dbReference type="GO" id="GO:0004252">
    <property type="term" value="F:serine-type endopeptidase activity"/>
    <property type="evidence" value="ECO:0007669"/>
    <property type="project" value="UniProtKB-UniRule"/>
</dbReference>
<evidence type="ECO:0000256" key="8">
    <source>
        <dbReference type="PROSITE-ProRule" id="PRU01032"/>
    </source>
</evidence>
<comment type="cofactor">
    <cofactor evidence="8">
        <name>Ca(2+)</name>
        <dbReference type="ChEBI" id="CHEBI:29108"/>
    </cofactor>
    <text evidence="8">Binds 1 Ca(2+) ion per subunit.</text>
</comment>
<reference evidence="10 11" key="1">
    <citation type="submission" date="2019-02" db="EMBL/GenBank/DDBJ databases">
        <title>Genome sequencing of the rare red list fungi Phellinidium pouzarii.</title>
        <authorList>
            <person name="Buettner E."/>
            <person name="Kellner H."/>
        </authorList>
    </citation>
    <scope>NUCLEOTIDE SEQUENCE [LARGE SCALE GENOMIC DNA]</scope>
    <source>
        <strain evidence="10 11">DSM 108285</strain>
    </source>
</reference>